<dbReference type="RefSeq" id="XP_028474976.1">
    <property type="nucleotide sequence ID" value="XM_028624808.1"/>
</dbReference>
<reference evidence="1 2" key="1">
    <citation type="submission" date="2018-11" db="EMBL/GenBank/DDBJ databases">
        <title>Genome sequence of Apiotrichum porosum DSM 27194.</title>
        <authorList>
            <person name="Aliyu H."/>
            <person name="Gorte O."/>
            <person name="Ochsenreither K."/>
        </authorList>
    </citation>
    <scope>NUCLEOTIDE SEQUENCE [LARGE SCALE GENOMIC DNA]</scope>
    <source>
        <strain evidence="1 2">DSM 27194</strain>
    </source>
</reference>
<comment type="caution">
    <text evidence="1">The sequence shown here is derived from an EMBL/GenBank/DDBJ whole genome shotgun (WGS) entry which is preliminary data.</text>
</comment>
<evidence type="ECO:0000313" key="2">
    <source>
        <dbReference type="Proteomes" id="UP000279236"/>
    </source>
</evidence>
<protein>
    <submittedName>
        <fullName evidence="1">Uncharacterized protein</fullName>
    </submittedName>
</protein>
<organism evidence="1 2">
    <name type="scientific">Apiotrichum porosum</name>
    <dbReference type="NCBI Taxonomy" id="105984"/>
    <lineage>
        <taxon>Eukaryota</taxon>
        <taxon>Fungi</taxon>
        <taxon>Dikarya</taxon>
        <taxon>Basidiomycota</taxon>
        <taxon>Agaricomycotina</taxon>
        <taxon>Tremellomycetes</taxon>
        <taxon>Trichosporonales</taxon>
        <taxon>Trichosporonaceae</taxon>
        <taxon>Apiotrichum</taxon>
    </lineage>
</organism>
<name>A0A427XMC5_9TREE</name>
<dbReference type="AlphaFoldDB" id="A0A427XMC5"/>
<proteinExistence type="predicted"/>
<keyword evidence="2" id="KW-1185">Reference proteome</keyword>
<dbReference type="GeneID" id="39594073"/>
<dbReference type="EMBL" id="RSCE01000009">
    <property type="protein sequence ID" value="RSH79867.1"/>
    <property type="molecule type" value="Genomic_DNA"/>
</dbReference>
<dbReference type="Proteomes" id="UP000279236">
    <property type="component" value="Unassembled WGS sequence"/>
</dbReference>
<sequence length="480" mass="53247">MAVPLQLDQLVGVRVLESGTMPSGTTDAALHSRADKFCDNHHLGEHPVKVVVAPSNVTPTKHVFMCKSQDSRAVEAVKHSVDKITLLEKEISSLKARQKEQDEKIILLQQTVADMADRSSAIAIISAITELGRAFECEGPTASRHLADIFTQCRDNSTKLGRAVSAASVGVRRAFVKNASWEGQVKIRNRDAHPVWDELLGQLLELDQKGVLLAAEAIVFQLLATRQLQLDGKRSLGVAELLKDVINDRPGILSQEQEEWIRGLDLGVRMYTSQSQDIPVVEEVETVRCQIRTLWEDINALKEKMKALETVAAANEEAEKVRASATVLVAAVTELSNAFGCGGRSVHSKMDNVFQQCSDEDTKLGRSVRAANARVQSAFIKHASWYDRVELRDIYQRPVWEGHLLQLLELEQQDVPLAADAIIFLLLATRQLQLDGKQEEGVANLIQDVADYEKSCLPTQQQREWMDRLGLGRVVVKSSL</sequence>
<accession>A0A427XMC5</accession>
<evidence type="ECO:0000313" key="1">
    <source>
        <dbReference type="EMBL" id="RSH79867.1"/>
    </source>
</evidence>
<gene>
    <name evidence="1" type="ORF">EHS24_009530</name>
</gene>